<evidence type="ECO:0000313" key="5">
    <source>
        <dbReference type="EMBL" id="TKC59081.1"/>
    </source>
</evidence>
<keyword evidence="6" id="KW-1185">Reference proteome</keyword>
<dbReference type="GO" id="GO:0003677">
    <property type="term" value="F:DNA binding"/>
    <property type="evidence" value="ECO:0007669"/>
    <property type="project" value="InterPro"/>
</dbReference>
<dbReference type="SUPFAM" id="SSF52172">
    <property type="entry name" value="CheY-like"/>
    <property type="match status" value="1"/>
</dbReference>
<feature type="domain" description="HTH LytTR-type" evidence="3">
    <location>
        <begin position="140"/>
        <end position="232"/>
    </location>
</feature>
<dbReference type="SMART" id="SM00448">
    <property type="entry name" value="REC"/>
    <property type="match status" value="1"/>
</dbReference>
<proteinExistence type="predicted"/>
<reference evidence="4 6" key="1">
    <citation type="submission" date="2019-02" db="EMBL/GenBank/DDBJ databases">
        <title>Pedobacter sp. RP-3-8 sp. nov., isolated from Arctic soil.</title>
        <authorList>
            <person name="Dahal R.H."/>
        </authorList>
    </citation>
    <scope>NUCLEOTIDE SEQUENCE [LARGE SCALE GENOMIC DNA]</scope>
    <source>
        <strain evidence="4 6">RP-3-8</strain>
    </source>
</reference>
<evidence type="ECO:0000313" key="6">
    <source>
        <dbReference type="Proteomes" id="UP000291117"/>
    </source>
</evidence>
<dbReference type="PANTHER" id="PTHR37299">
    <property type="entry name" value="TRANSCRIPTIONAL REGULATOR-RELATED"/>
    <property type="match status" value="1"/>
</dbReference>
<evidence type="ECO:0000313" key="7">
    <source>
        <dbReference type="Proteomes" id="UP000309594"/>
    </source>
</evidence>
<evidence type="ECO:0000259" key="2">
    <source>
        <dbReference type="PROSITE" id="PS50110"/>
    </source>
</evidence>
<sequence>MNCILIDDERPALDLLEDNIKQIPYLNIVASCRKPMAALEILKTQKVDLMFLDIQMPGINGLDLLRSISNPPMVILVTAYGEHALDGFNLDVVDYLVKPVPFSRLLKAVQKAHDLFQLRQPTGRLSVQENDHFFVNANYSLVKIRIQDIMFIEGMKDYVRINVEGGKPVITRMGLRNIEERLGTERFMRVHKSYIIALDKIESVQKLQLVVAGIEIPIGEAYRNSLQTYIADKNL</sequence>
<dbReference type="PANTHER" id="PTHR37299:SF1">
    <property type="entry name" value="STAGE 0 SPORULATION PROTEIN A HOMOLOG"/>
    <property type="match status" value="1"/>
</dbReference>
<dbReference type="InterPro" id="IPR007492">
    <property type="entry name" value="LytTR_DNA-bd_dom"/>
</dbReference>
<name>A0A4U1G5Q4_9SPHI</name>
<reference evidence="5 7" key="2">
    <citation type="submission" date="2019-04" db="EMBL/GenBank/DDBJ databases">
        <title>Pedobacter sp. RP-1-16 sp. nov., isolated from Arctic soil.</title>
        <authorList>
            <person name="Dahal R.H."/>
            <person name="Kim D.-U."/>
        </authorList>
    </citation>
    <scope>NUCLEOTIDE SEQUENCE [LARGE SCALE GENOMIC DNA]</scope>
    <source>
        <strain evidence="5 7">RP-1-16</strain>
    </source>
</reference>
<dbReference type="InterPro" id="IPR001789">
    <property type="entry name" value="Sig_transdc_resp-reg_receiver"/>
</dbReference>
<organism evidence="5 7">
    <name type="scientific">Pedobacter hiemivivus</name>
    <dbReference type="NCBI Taxonomy" id="2530454"/>
    <lineage>
        <taxon>Bacteria</taxon>
        <taxon>Pseudomonadati</taxon>
        <taxon>Bacteroidota</taxon>
        <taxon>Sphingobacteriia</taxon>
        <taxon>Sphingobacteriales</taxon>
        <taxon>Sphingobacteriaceae</taxon>
        <taxon>Pedobacter</taxon>
    </lineage>
</organism>
<dbReference type="GO" id="GO:0000156">
    <property type="term" value="F:phosphorelay response regulator activity"/>
    <property type="evidence" value="ECO:0007669"/>
    <property type="project" value="InterPro"/>
</dbReference>
<dbReference type="SMART" id="SM00850">
    <property type="entry name" value="LytTR"/>
    <property type="match status" value="1"/>
</dbReference>
<dbReference type="AlphaFoldDB" id="A0A4U1G5Q4"/>
<dbReference type="PROSITE" id="PS50110">
    <property type="entry name" value="RESPONSE_REGULATORY"/>
    <property type="match status" value="1"/>
</dbReference>
<accession>A0A4V2MK70</accession>
<dbReference type="Pfam" id="PF04397">
    <property type="entry name" value="LytTR"/>
    <property type="match status" value="1"/>
</dbReference>
<dbReference type="Proteomes" id="UP000291117">
    <property type="component" value="Unassembled WGS sequence"/>
</dbReference>
<dbReference type="Pfam" id="PF00072">
    <property type="entry name" value="Response_reg"/>
    <property type="match status" value="1"/>
</dbReference>
<dbReference type="EMBL" id="SJSM01000004">
    <property type="protein sequence ID" value="TCC97106.1"/>
    <property type="molecule type" value="Genomic_DNA"/>
</dbReference>
<keyword evidence="1" id="KW-0597">Phosphoprotein</keyword>
<feature type="domain" description="Response regulatory" evidence="2">
    <location>
        <begin position="2"/>
        <end position="113"/>
    </location>
</feature>
<feature type="modified residue" description="4-aspartylphosphate" evidence="1">
    <location>
        <position position="53"/>
    </location>
</feature>
<dbReference type="OrthoDB" id="9787344at2"/>
<dbReference type="EMBL" id="SWDX01000006">
    <property type="protein sequence ID" value="TKC59081.1"/>
    <property type="molecule type" value="Genomic_DNA"/>
</dbReference>
<dbReference type="PROSITE" id="PS50930">
    <property type="entry name" value="HTH_LYTTR"/>
    <property type="match status" value="1"/>
</dbReference>
<dbReference type="Gene3D" id="2.40.50.1020">
    <property type="entry name" value="LytTr DNA-binding domain"/>
    <property type="match status" value="1"/>
</dbReference>
<comment type="caution">
    <text evidence="5">The sequence shown here is derived from an EMBL/GenBank/DDBJ whole genome shotgun (WGS) entry which is preliminary data.</text>
</comment>
<evidence type="ECO:0000256" key="1">
    <source>
        <dbReference type="PROSITE-ProRule" id="PRU00169"/>
    </source>
</evidence>
<dbReference type="InterPro" id="IPR011006">
    <property type="entry name" value="CheY-like_superfamily"/>
</dbReference>
<dbReference type="InterPro" id="IPR046947">
    <property type="entry name" value="LytR-like"/>
</dbReference>
<evidence type="ECO:0000313" key="4">
    <source>
        <dbReference type="EMBL" id="TCC97106.1"/>
    </source>
</evidence>
<gene>
    <name evidence="4" type="ORF">EZ444_09630</name>
    <name evidence="5" type="ORF">FBD94_16200</name>
</gene>
<accession>A0A4U1G5Q4</accession>
<protein>
    <submittedName>
        <fullName evidence="5">Response regulator transcription factor</fullName>
    </submittedName>
</protein>
<dbReference type="Gene3D" id="3.40.50.2300">
    <property type="match status" value="1"/>
</dbReference>
<dbReference type="RefSeq" id="WP_131608518.1">
    <property type="nucleotide sequence ID" value="NZ_SJSM01000004.1"/>
</dbReference>
<dbReference type="Proteomes" id="UP000309594">
    <property type="component" value="Unassembled WGS sequence"/>
</dbReference>
<evidence type="ECO:0000259" key="3">
    <source>
        <dbReference type="PROSITE" id="PS50930"/>
    </source>
</evidence>